<reference evidence="2 3" key="1">
    <citation type="journal article" date="2023" name="Nucleic Acids Res.">
        <title>The hologenome of Daphnia magna reveals possible DNA methylation and microbiome-mediated evolution of the host genome.</title>
        <authorList>
            <person name="Chaturvedi A."/>
            <person name="Li X."/>
            <person name="Dhandapani V."/>
            <person name="Marshall H."/>
            <person name="Kissane S."/>
            <person name="Cuenca-Cambronero M."/>
            <person name="Asole G."/>
            <person name="Calvet F."/>
            <person name="Ruiz-Romero M."/>
            <person name="Marangio P."/>
            <person name="Guigo R."/>
            <person name="Rago D."/>
            <person name="Mirbahai L."/>
            <person name="Eastwood N."/>
            <person name="Colbourne J.K."/>
            <person name="Zhou J."/>
            <person name="Mallon E."/>
            <person name="Orsini L."/>
        </authorList>
    </citation>
    <scope>NUCLEOTIDE SEQUENCE [LARGE SCALE GENOMIC DNA]</scope>
    <source>
        <strain evidence="2">LRV0_1</strain>
    </source>
</reference>
<sequence length="115" mass="13083">MHALRIVVGCSSKTKVYLDDNLVEFAPILTRTGQLQVNHALNLSCVIDRRRGVRRHQHDGWAKYWEFSDFQPRNCHLAATKYTSKNHPRKSIGRSKTENETSLVPVSSIPNNGVI</sequence>
<protein>
    <submittedName>
        <fullName evidence="2">Uncharacterized protein</fullName>
    </submittedName>
</protein>
<dbReference type="EMBL" id="JAOYFB010000036">
    <property type="protein sequence ID" value="KAK4019438.1"/>
    <property type="molecule type" value="Genomic_DNA"/>
</dbReference>
<comment type="caution">
    <text evidence="2">The sequence shown here is derived from an EMBL/GenBank/DDBJ whole genome shotgun (WGS) entry which is preliminary data.</text>
</comment>
<feature type="region of interest" description="Disordered" evidence="1">
    <location>
        <begin position="86"/>
        <end position="115"/>
    </location>
</feature>
<gene>
    <name evidence="2" type="ORF">OUZ56_001458</name>
</gene>
<evidence type="ECO:0000313" key="2">
    <source>
        <dbReference type="EMBL" id="KAK4019438.1"/>
    </source>
</evidence>
<name>A0ABR0A2R0_9CRUS</name>
<accession>A0ABR0A2R0</accession>
<proteinExistence type="predicted"/>
<dbReference type="Proteomes" id="UP001234178">
    <property type="component" value="Unassembled WGS sequence"/>
</dbReference>
<evidence type="ECO:0000313" key="3">
    <source>
        <dbReference type="Proteomes" id="UP001234178"/>
    </source>
</evidence>
<evidence type="ECO:0000256" key="1">
    <source>
        <dbReference type="SAM" id="MobiDB-lite"/>
    </source>
</evidence>
<keyword evidence="3" id="KW-1185">Reference proteome</keyword>
<organism evidence="2 3">
    <name type="scientific">Daphnia magna</name>
    <dbReference type="NCBI Taxonomy" id="35525"/>
    <lineage>
        <taxon>Eukaryota</taxon>
        <taxon>Metazoa</taxon>
        <taxon>Ecdysozoa</taxon>
        <taxon>Arthropoda</taxon>
        <taxon>Crustacea</taxon>
        <taxon>Branchiopoda</taxon>
        <taxon>Diplostraca</taxon>
        <taxon>Cladocera</taxon>
        <taxon>Anomopoda</taxon>
        <taxon>Daphniidae</taxon>
        <taxon>Daphnia</taxon>
    </lineage>
</organism>
<feature type="compositionally biased region" description="Polar residues" evidence="1">
    <location>
        <begin position="100"/>
        <end position="115"/>
    </location>
</feature>